<dbReference type="PANTHER" id="PTHR42673">
    <property type="entry name" value="MALEYLACETOACETATE ISOMERASE"/>
    <property type="match status" value="1"/>
</dbReference>
<reference evidence="3 4" key="1">
    <citation type="submission" date="2017-06" db="EMBL/GenBank/DDBJ databases">
        <title>Genome sequencing of cyanobaciteial culture collection at National Institute for Environmental Studies (NIES).</title>
        <authorList>
            <person name="Hirose Y."/>
            <person name="Shimura Y."/>
            <person name="Fujisawa T."/>
            <person name="Nakamura Y."/>
            <person name="Kawachi M."/>
        </authorList>
    </citation>
    <scope>NUCLEOTIDE SEQUENCE [LARGE SCALE GENOMIC DNA]</scope>
    <source>
        <strain evidence="3 4">NIES-806</strain>
    </source>
</reference>
<keyword evidence="4" id="KW-1185">Reference proteome</keyword>
<dbReference type="Pfam" id="PF13417">
    <property type="entry name" value="GST_N_3"/>
    <property type="match status" value="1"/>
</dbReference>
<dbReference type="SUPFAM" id="SSF52833">
    <property type="entry name" value="Thioredoxin-like"/>
    <property type="match status" value="1"/>
</dbReference>
<name>A0A1Z4UYS2_9CYAN</name>
<dbReference type="OrthoDB" id="465590at2"/>
<dbReference type="SUPFAM" id="SSF47616">
    <property type="entry name" value="GST C-terminal domain-like"/>
    <property type="match status" value="1"/>
</dbReference>
<dbReference type="GO" id="GO:0016034">
    <property type="term" value="F:maleylacetoacetate isomerase activity"/>
    <property type="evidence" value="ECO:0007669"/>
    <property type="project" value="TreeGrafter"/>
</dbReference>
<dbReference type="AlphaFoldDB" id="A0A1Z4UYS2"/>
<proteinExistence type="predicted"/>
<organism evidence="3 4">
    <name type="scientific">Dolichospermum compactum NIES-806</name>
    <dbReference type="NCBI Taxonomy" id="1973481"/>
    <lineage>
        <taxon>Bacteria</taxon>
        <taxon>Bacillati</taxon>
        <taxon>Cyanobacteriota</taxon>
        <taxon>Cyanophyceae</taxon>
        <taxon>Nostocales</taxon>
        <taxon>Aphanizomenonaceae</taxon>
        <taxon>Dolichospermum</taxon>
        <taxon>Dolichospermum compactum</taxon>
    </lineage>
</organism>
<dbReference type="Pfam" id="PF00043">
    <property type="entry name" value="GST_C"/>
    <property type="match status" value="1"/>
</dbReference>
<keyword evidence="3" id="KW-0808">Transferase</keyword>
<dbReference type="PANTHER" id="PTHR42673:SF4">
    <property type="entry name" value="MALEYLACETOACETATE ISOMERASE"/>
    <property type="match status" value="1"/>
</dbReference>
<dbReference type="GO" id="GO:0006559">
    <property type="term" value="P:L-phenylalanine catabolic process"/>
    <property type="evidence" value="ECO:0007669"/>
    <property type="project" value="TreeGrafter"/>
</dbReference>
<dbReference type="GO" id="GO:0006749">
    <property type="term" value="P:glutathione metabolic process"/>
    <property type="evidence" value="ECO:0007669"/>
    <property type="project" value="TreeGrafter"/>
</dbReference>
<evidence type="ECO:0000313" key="3">
    <source>
        <dbReference type="EMBL" id="BAZ84412.1"/>
    </source>
</evidence>
<protein>
    <submittedName>
        <fullName evidence="3">Glutathione S-transferase domain-containing protein</fullName>
    </submittedName>
</protein>
<dbReference type="InterPro" id="IPR036249">
    <property type="entry name" value="Thioredoxin-like_sf"/>
</dbReference>
<sequence length="235" mass="26312">MLLLQFSTSHYCRKARLALGYKGISYQTENLTPGMHILRVKPLTGLTTLPVLLPQIVGQPQAIGDSTEIFKFLETYQPEPSLFLPNSEQQTQAAMLEDWLDESIGTATRFVYYQFRAGEGKVIDPSLFSQMVIKVVRQQYGINDTTVELAKKRLANALLVLSMYWQKDDYLVGSRLSIADIAAAALLSPLALIPDYRQAYPQIFERIINIHQLCGEPLPPGLEDVGAQGLRPIRS</sequence>
<dbReference type="GO" id="GO:0004364">
    <property type="term" value="F:glutathione transferase activity"/>
    <property type="evidence" value="ECO:0007669"/>
    <property type="project" value="TreeGrafter"/>
</dbReference>
<dbReference type="EMBL" id="AP018316">
    <property type="protein sequence ID" value="BAZ84412.1"/>
    <property type="molecule type" value="Genomic_DNA"/>
</dbReference>
<feature type="domain" description="GST N-terminal" evidence="2">
    <location>
        <begin position="3"/>
        <end position="80"/>
    </location>
</feature>
<dbReference type="RefSeq" id="WP_096663830.1">
    <property type="nucleotide sequence ID" value="NZ_AP018316.1"/>
</dbReference>
<evidence type="ECO:0000259" key="2">
    <source>
        <dbReference type="Pfam" id="PF13417"/>
    </source>
</evidence>
<dbReference type="InterPro" id="IPR004046">
    <property type="entry name" value="GST_C"/>
</dbReference>
<gene>
    <name evidence="3" type="ORF">NIES806_05980</name>
</gene>
<dbReference type="Gene3D" id="1.20.1050.10">
    <property type="match status" value="1"/>
</dbReference>
<dbReference type="InterPro" id="IPR036282">
    <property type="entry name" value="Glutathione-S-Trfase_C_sf"/>
</dbReference>
<dbReference type="KEGG" id="dcm:NIES806_05980"/>
<dbReference type="InterPro" id="IPR004045">
    <property type="entry name" value="Glutathione_S-Trfase_N"/>
</dbReference>
<dbReference type="Gene3D" id="3.40.30.10">
    <property type="entry name" value="Glutaredoxin"/>
    <property type="match status" value="1"/>
</dbReference>
<accession>A0A1Z4UYS2</accession>
<evidence type="ECO:0000259" key="1">
    <source>
        <dbReference type="Pfam" id="PF00043"/>
    </source>
</evidence>
<evidence type="ECO:0000313" key="4">
    <source>
        <dbReference type="Proteomes" id="UP000218702"/>
    </source>
</evidence>
<feature type="domain" description="Glutathione S-transferase C-terminal" evidence="1">
    <location>
        <begin position="145"/>
        <end position="188"/>
    </location>
</feature>
<dbReference type="Proteomes" id="UP000218702">
    <property type="component" value="Chromosome"/>
</dbReference>